<feature type="coiled-coil region" evidence="1">
    <location>
        <begin position="7"/>
        <end position="34"/>
    </location>
</feature>
<dbReference type="RefSeq" id="WP_129243838.1">
    <property type="nucleotide sequence ID" value="NZ_JABZEL010000010.1"/>
</dbReference>
<feature type="compositionally biased region" description="Basic residues" evidence="2">
    <location>
        <begin position="78"/>
        <end position="88"/>
    </location>
</feature>
<keyword evidence="4" id="KW-1185">Reference proteome</keyword>
<feature type="region of interest" description="Disordered" evidence="2">
    <location>
        <begin position="176"/>
        <end position="217"/>
    </location>
</feature>
<proteinExistence type="predicted"/>
<evidence type="ECO:0000313" key="4">
    <source>
        <dbReference type="Proteomes" id="UP000289482"/>
    </source>
</evidence>
<protein>
    <recommendedName>
        <fullName evidence="5">Regulatory protein</fullName>
    </recommendedName>
</protein>
<feature type="compositionally biased region" description="Low complexity" evidence="2">
    <location>
        <begin position="89"/>
        <end position="106"/>
    </location>
</feature>
<accession>A0A4Q1RC30</accession>
<organism evidence="3 4">
    <name type="scientific">Streptomyces sioyaensis</name>
    <dbReference type="NCBI Taxonomy" id="67364"/>
    <lineage>
        <taxon>Bacteria</taxon>
        <taxon>Bacillati</taxon>
        <taxon>Actinomycetota</taxon>
        <taxon>Actinomycetes</taxon>
        <taxon>Kitasatosporales</taxon>
        <taxon>Streptomycetaceae</taxon>
        <taxon>Streptomyces</taxon>
    </lineage>
</organism>
<dbReference type="GeneID" id="95782931"/>
<dbReference type="Proteomes" id="UP000289482">
    <property type="component" value="Unassembled WGS sequence"/>
</dbReference>
<dbReference type="Gene3D" id="1.10.10.10">
    <property type="entry name" value="Winged helix-like DNA-binding domain superfamily/Winged helix DNA-binding domain"/>
    <property type="match status" value="1"/>
</dbReference>
<dbReference type="InterPro" id="IPR036388">
    <property type="entry name" value="WH-like_DNA-bd_sf"/>
</dbReference>
<gene>
    <name evidence="3" type="ORF">EST54_01050</name>
</gene>
<dbReference type="EMBL" id="SDIF01000002">
    <property type="protein sequence ID" value="RXS71031.1"/>
    <property type="molecule type" value="Genomic_DNA"/>
</dbReference>
<evidence type="ECO:0000256" key="1">
    <source>
        <dbReference type="SAM" id="Coils"/>
    </source>
</evidence>
<name>A0A4Q1RC30_9ACTN</name>
<feature type="compositionally biased region" description="Basic residues" evidence="2">
    <location>
        <begin position="107"/>
        <end position="123"/>
    </location>
</feature>
<sequence>MSDSEFAAQVAAKLERITHDIDELQKLRAKLEDIQLHLGTPAPEEPVAPQPAEADPEVAPPVTVPAARRPDAPAPKAKPAKKPAKKAPAKAARSATKPPAKVAGGTKKTRKATTSRVKARQKNSTRADRVLALLDEQPRTVAEVTKLLGQEHPDHGAPETAVRNTLETSLVAKGLAHRSKQGRSVFYSRPAPAPQAGTGTKAKDAVEAAEEAAPASA</sequence>
<comment type="caution">
    <text evidence="3">The sequence shown here is derived from an EMBL/GenBank/DDBJ whole genome shotgun (WGS) entry which is preliminary data.</text>
</comment>
<keyword evidence="1" id="KW-0175">Coiled coil</keyword>
<dbReference type="AlphaFoldDB" id="A0A4Q1RC30"/>
<evidence type="ECO:0000313" key="3">
    <source>
        <dbReference type="EMBL" id="RXS71031.1"/>
    </source>
</evidence>
<reference evidence="3 4" key="1">
    <citation type="submission" date="2019-01" db="EMBL/GenBank/DDBJ databases">
        <title>Draft genome sequences of the type strain Streptomyces sioyaensis DSM 40032 and its novel strain, TM32, a thermotolerant antibiotics-producing actinobacterium.</title>
        <authorList>
            <person name="Nakaew N."/>
            <person name="Lumyong S."/>
            <person name="Sloan W.T."/>
            <person name="Sungthong R."/>
        </authorList>
    </citation>
    <scope>NUCLEOTIDE SEQUENCE [LARGE SCALE GENOMIC DNA]</scope>
    <source>
        <strain evidence="3 4">DSM 40032</strain>
    </source>
</reference>
<feature type="region of interest" description="Disordered" evidence="2">
    <location>
        <begin position="37"/>
        <end position="129"/>
    </location>
</feature>
<evidence type="ECO:0000256" key="2">
    <source>
        <dbReference type="SAM" id="MobiDB-lite"/>
    </source>
</evidence>
<evidence type="ECO:0008006" key="5">
    <source>
        <dbReference type="Google" id="ProtNLM"/>
    </source>
</evidence>